<proteinExistence type="predicted"/>
<evidence type="ECO:0000313" key="1">
    <source>
        <dbReference type="EMBL" id="KAH7907658.1"/>
    </source>
</evidence>
<organism evidence="1 2">
    <name type="scientific">Hygrophoropsis aurantiaca</name>
    <dbReference type="NCBI Taxonomy" id="72124"/>
    <lineage>
        <taxon>Eukaryota</taxon>
        <taxon>Fungi</taxon>
        <taxon>Dikarya</taxon>
        <taxon>Basidiomycota</taxon>
        <taxon>Agaricomycotina</taxon>
        <taxon>Agaricomycetes</taxon>
        <taxon>Agaricomycetidae</taxon>
        <taxon>Boletales</taxon>
        <taxon>Coniophorineae</taxon>
        <taxon>Hygrophoropsidaceae</taxon>
        <taxon>Hygrophoropsis</taxon>
    </lineage>
</organism>
<reference evidence="1" key="1">
    <citation type="journal article" date="2021" name="New Phytol.">
        <title>Evolutionary innovations through gain and loss of genes in the ectomycorrhizal Boletales.</title>
        <authorList>
            <person name="Wu G."/>
            <person name="Miyauchi S."/>
            <person name="Morin E."/>
            <person name="Kuo A."/>
            <person name="Drula E."/>
            <person name="Varga T."/>
            <person name="Kohler A."/>
            <person name="Feng B."/>
            <person name="Cao Y."/>
            <person name="Lipzen A."/>
            <person name="Daum C."/>
            <person name="Hundley H."/>
            <person name="Pangilinan J."/>
            <person name="Johnson J."/>
            <person name="Barry K."/>
            <person name="LaButti K."/>
            <person name="Ng V."/>
            <person name="Ahrendt S."/>
            <person name="Min B."/>
            <person name="Choi I.G."/>
            <person name="Park H."/>
            <person name="Plett J.M."/>
            <person name="Magnuson J."/>
            <person name="Spatafora J.W."/>
            <person name="Nagy L.G."/>
            <person name="Henrissat B."/>
            <person name="Grigoriev I.V."/>
            <person name="Yang Z.L."/>
            <person name="Xu J."/>
            <person name="Martin F.M."/>
        </authorList>
    </citation>
    <scope>NUCLEOTIDE SEQUENCE</scope>
    <source>
        <strain evidence="1">ATCC 28755</strain>
    </source>
</reference>
<sequence length="842" mass="93038">MPARPLQVNRKDILKSKLALSTSIQTSQHGPLQSHSLLLDIPVESLIHVTSYLPPPSLFALSRANKYLYEHIKDDNIWHRAFVNQFLGIGPEQNLDNANLLLLRKQETTWRKEYIFRYNLRRRWERSRNATVTHSPQDSSINGAHLMSENGLLTSSIQYGVIARSLPLSGKILKGYLDASGTGLGIGNPNVEFTPNVSACALASDGGTARVFWGYRNGDVAVTTAGRVMDPSRSAAKLIRCRIEDQHEGAVEQFLQVPTEESNLPDPFVMVAGALSNGVIVGALKSGGILLWTAFNAISTDTTVDFTSIKEIYINSPYHMESKSSEHINVEPQFGSLCLAIDSPTQPSMLVSYKDHAYFYRLRHIDLKSESNEVTRFGHPSFGCITAIEPVLTQANESSFVITGDQMGFINIYEWNVPASSAPISPSRRFEAHEDGAVTAVAWNSIVLVSGSARGAVMVWDALTLESLRFFSSPMPRPTAGRSWQGITRILLEKELLVVVVGNKVMTWKVGQVTARDSASYKHKHSKAKRVYKGNRESCYLFIIKTYSEFSLEQYEMYKEINESQRELQHENAHRQQVFGRERDQRSTLDTLGLSELEAVEYVLMLSREEEERKRMIYPAEEGVFEDDIDDIHPSTSSFSESSPPPTATKALSSRRSSASSSYQQSGRQLSRVTVPTSNEKVQVTPPFKPEPMEAGASISPLATTRRLPIASPPKITRSISGSSDRFPTISSSLSASVSPSSIPELSDYHFNTSVMSQPRTLTMSQITTPPTPISPGNTTPSGYGRPNVPGFSLLSADIARHAQSPNSTHESLDLSSGDMDDDLKFAIELSLAEARSRGDLV</sequence>
<gene>
    <name evidence="1" type="ORF">BJ138DRAFT_1129018</name>
</gene>
<evidence type="ECO:0000313" key="2">
    <source>
        <dbReference type="Proteomes" id="UP000790377"/>
    </source>
</evidence>
<dbReference type="Proteomes" id="UP000790377">
    <property type="component" value="Unassembled WGS sequence"/>
</dbReference>
<comment type="caution">
    <text evidence="1">The sequence shown here is derived from an EMBL/GenBank/DDBJ whole genome shotgun (WGS) entry which is preliminary data.</text>
</comment>
<accession>A0ACB8A3N1</accession>
<keyword evidence="2" id="KW-1185">Reference proteome</keyword>
<dbReference type="EMBL" id="MU267884">
    <property type="protein sequence ID" value="KAH7907658.1"/>
    <property type="molecule type" value="Genomic_DNA"/>
</dbReference>
<name>A0ACB8A3N1_9AGAM</name>
<protein>
    <submittedName>
        <fullName evidence="1">Uncharacterized protein</fullName>
    </submittedName>
</protein>